<dbReference type="EMBL" id="BMOS01000031">
    <property type="protein sequence ID" value="GGN64238.1"/>
    <property type="molecule type" value="Genomic_DNA"/>
</dbReference>
<keyword evidence="2" id="KW-1185">Reference proteome</keyword>
<reference evidence="1" key="1">
    <citation type="journal article" date="2014" name="Int. J. Syst. Evol. Microbiol.">
        <title>Complete genome sequence of Corynebacterium casei LMG S-19264T (=DSM 44701T), isolated from a smear-ripened cheese.</title>
        <authorList>
            <consortium name="US DOE Joint Genome Institute (JGI-PGF)"/>
            <person name="Walter F."/>
            <person name="Albersmeier A."/>
            <person name="Kalinowski J."/>
            <person name="Ruckert C."/>
        </authorList>
    </citation>
    <scope>NUCLEOTIDE SEQUENCE</scope>
    <source>
        <strain evidence="1">JCM 17251</strain>
    </source>
</reference>
<evidence type="ECO:0000313" key="1">
    <source>
        <dbReference type="EMBL" id="GGN64238.1"/>
    </source>
</evidence>
<organism evidence="1 2">
    <name type="scientific">Oceanobacillus indicireducens</name>
    <dbReference type="NCBI Taxonomy" id="1004261"/>
    <lineage>
        <taxon>Bacteria</taxon>
        <taxon>Bacillati</taxon>
        <taxon>Bacillota</taxon>
        <taxon>Bacilli</taxon>
        <taxon>Bacillales</taxon>
        <taxon>Bacillaceae</taxon>
        <taxon>Oceanobacillus</taxon>
    </lineage>
</organism>
<dbReference type="RefSeq" id="WP_188858796.1">
    <property type="nucleotide sequence ID" value="NZ_BMOS01000031.1"/>
</dbReference>
<sequence length="92" mass="10724">MSLLEYSLRMEAFQLQQVDKHNELHLQAWLNNAAGATKEQGKKHVPVFKSYKDFFDYEKELKEVTKARNSTKIKIDQKTRRLARLASAVNSN</sequence>
<gene>
    <name evidence="1" type="ORF">GCM10007971_31940</name>
</gene>
<dbReference type="Proteomes" id="UP000624041">
    <property type="component" value="Unassembled WGS sequence"/>
</dbReference>
<dbReference type="AlphaFoldDB" id="A0A917Y2J5"/>
<comment type="caution">
    <text evidence="1">The sequence shown here is derived from an EMBL/GenBank/DDBJ whole genome shotgun (WGS) entry which is preliminary data.</text>
</comment>
<accession>A0A917Y2J5</accession>
<evidence type="ECO:0000313" key="2">
    <source>
        <dbReference type="Proteomes" id="UP000624041"/>
    </source>
</evidence>
<protein>
    <submittedName>
        <fullName evidence="1">Uncharacterized protein</fullName>
    </submittedName>
</protein>
<name>A0A917Y2J5_9BACI</name>
<proteinExistence type="predicted"/>
<reference evidence="1" key="2">
    <citation type="submission" date="2020-09" db="EMBL/GenBank/DDBJ databases">
        <authorList>
            <person name="Sun Q."/>
            <person name="Ohkuma M."/>
        </authorList>
    </citation>
    <scope>NUCLEOTIDE SEQUENCE</scope>
    <source>
        <strain evidence="1">JCM 17251</strain>
    </source>
</reference>